<evidence type="ECO:0000313" key="1">
    <source>
        <dbReference type="EMBL" id="SFE82812.1"/>
    </source>
</evidence>
<sequence>MARFCLSDGWLLWLPLLPGTLSAVSRFFETSILSVLGCQPGFLAAQFLTESGHHRCPVVTLWASAGCCQEAESSHACQRVIQQLAVYLAAQPAVACCELMG</sequence>
<dbReference type="AlphaFoldDB" id="A0A1I2DQC9"/>
<dbReference type="RefSeq" id="WP_143100781.1">
    <property type="nucleotide sequence ID" value="NZ_FOLQ01000020.1"/>
</dbReference>
<evidence type="ECO:0000313" key="2">
    <source>
        <dbReference type="Proteomes" id="UP000198598"/>
    </source>
</evidence>
<dbReference type="EMBL" id="FOLQ01000020">
    <property type="protein sequence ID" value="SFE82812.1"/>
    <property type="molecule type" value="Genomic_DNA"/>
</dbReference>
<name>A0A1I2DQC9_9BACT</name>
<organism evidence="1 2">
    <name type="scientific">Spirosoma endophyticum</name>
    <dbReference type="NCBI Taxonomy" id="662367"/>
    <lineage>
        <taxon>Bacteria</taxon>
        <taxon>Pseudomonadati</taxon>
        <taxon>Bacteroidota</taxon>
        <taxon>Cytophagia</taxon>
        <taxon>Cytophagales</taxon>
        <taxon>Cytophagaceae</taxon>
        <taxon>Spirosoma</taxon>
    </lineage>
</organism>
<dbReference type="Proteomes" id="UP000198598">
    <property type="component" value="Unassembled WGS sequence"/>
</dbReference>
<proteinExistence type="predicted"/>
<reference evidence="1 2" key="1">
    <citation type="submission" date="2016-10" db="EMBL/GenBank/DDBJ databases">
        <authorList>
            <person name="de Groot N.N."/>
        </authorList>
    </citation>
    <scope>NUCLEOTIDE SEQUENCE [LARGE SCALE GENOMIC DNA]</scope>
    <source>
        <strain evidence="1 2">DSM 26130</strain>
    </source>
</reference>
<accession>A0A1I2DQC9</accession>
<gene>
    <name evidence="1" type="ORF">SAMN05216167_12027</name>
</gene>
<protein>
    <submittedName>
        <fullName evidence="1">Uncharacterized protein</fullName>
    </submittedName>
</protein>
<keyword evidence="2" id="KW-1185">Reference proteome</keyword>